<comment type="caution">
    <text evidence="2">The sequence shown here is derived from an EMBL/GenBank/DDBJ whole genome shotgun (WGS) entry which is preliminary data.</text>
</comment>
<evidence type="ECO:0000313" key="3">
    <source>
        <dbReference type="Proteomes" id="UP000589626"/>
    </source>
</evidence>
<keyword evidence="3" id="KW-1185">Reference proteome</keyword>
<dbReference type="Proteomes" id="UP000589626">
    <property type="component" value="Unassembled WGS sequence"/>
</dbReference>
<proteinExistence type="predicted"/>
<dbReference type="EMBL" id="JACHWR010000003">
    <property type="protein sequence ID" value="MBB3044287.1"/>
    <property type="molecule type" value="Genomic_DNA"/>
</dbReference>
<feature type="domain" description="CinA C-terminal" evidence="1">
    <location>
        <begin position="3"/>
        <end position="154"/>
    </location>
</feature>
<dbReference type="Gene3D" id="3.90.950.20">
    <property type="entry name" value="CinA-like"/>
    <property type="match status" value="1"/>
</dbReference>
<evidence type="ECO:0000259" key="1">
    <source>
        <dbReference type="Pfam" id="PF02464"/>
    </source>
</evidence>
<protein>
    <submittedName>
        <fullName evidence="2">PncC family amidohydrolase</fullName>
    </submittedName>
</protein>
<dbReference type="InterPro" id="IPR008136">
    <property type="entry name" value="CinA_C"/>
</dbReference>
<dbReference type="Pfam" id="PF02464">
    <property type="entry name" value="CinA"/>
    <property type="match status" value="1"/>
</dbReference>
<reference evidence="2 3" key="1">
    <citation type="submission" date="2020-08" db="EMBL/GenBank/DDBJ databases">
        <title>Sequencing the genomes of 1000 actinobacteria strains.</title>
        <authorList>
            <person name="Klenk H.-P."/>
        </authorList>
    </citation>
    <scope>NUCLEOTIDE SEQUENCE [LARGE SCALE GENOMIC DNA]</scope>
    <source>
        <strain evidence="2 3">DSM 105498</strain>
    </source>
</reference>
<dbReference type="RefSeq" id="WP_252274553.1">
    <property type="nucleotide sequence ID" value="NZ_JACHWR010000003.1"/>
</dbReference>
<dbReference type="GO" id="GO:0016787">
    <property type="term" value="F:hydrolase activity"/>
    <property type="evidence" value="ECO:0007669"/>
    <property type="project" value="UniProtKB-KW"/>
</dbReference>
<dbReference type="AlphaFoldDB" id="A0A7W4VYU7"/>
<dbReference type="NCBIfam" id="TIGR00199">
    <property type="entry name" value="PncC_domain"/>
    <property type="match status" value="1"/>
</dbReference>
<accession>A0A7W4VYU7</accession>
<evidence type="ECO:0000313" key="2">
    <source>
        <dbReference type="EMBL" id="MBB3044287.1"/>
    </source>
</evidence>
<keyword evidence="2" id="KW-0378">Hydrolase</keyword>
<name>A0A7W4VYU7_9ACTN</name>
<dbReference type="InterPro" id="IPR036653">
    <property type="entry name" value="CinA-like_C"/>
</dbReference>
<gene>
    <name evidence="2" type="ORF">FHU40_004124</name>
</gene>
<dbReference type="SUPFAM" id="SSF142433">
    <property type="entry name" value="CinA-like"/>
    <property type="match status" value="1"/>
</dbReference>
<sequence>MTDLATRVHLLLRGSGGTVATAESLTGGRLAVALTDTPGASETYLGGVVTYATELKKSVLGIDQRIIDDHGVVSAECARAMASGVRALTGAAFGLATTGVAGPSEQEGKAPGTVFVGIAGPGVLEVVALELSGKRQQIQDRTCTEALTALEQVLRREETALG</sequence>
<organism evidence="2 3">
    <name type="scientific">Nocardioides soli</name>
    <dbReference type="NCBI Taxonomy" id="1036020"/>
    <lineage>
        <taxon>Bacteria</taxon>
        <taxon>Bacillati</taxon>
        <taxon>Actinomycetota</taxon>
        <taxon>Actinomycetes</taxon>
        <taxon>Propionibacteriales</taxon>
        <taxon>Nocardioidaceae</taxon>
        <taxon>Nocardioides</taxon>
    </lineage>
</organism>